<evidence type="ECO:0000256" key="4">
    <source>
        <dbReference type="SAM" id="MobiDB-lite"/>
    </source>
</evidence>
<keyword evidence="1 6" id="KW-0808">Transferase</keyword>
<dbReference type="OrthoDB" id="249099at2759"/>
<dbReference type="PANTHER" id="PTHR45896">
    <property type="entry name" value="N-ALPHA-ACETYLTRANSFERASE 30"/>
    <property type="match status" value="1"/>
</dbReference>
<evidence type="ECO:0000256" key="2">
    <source>
        <dbReference type="ARBA" id="ARBA00023315"/>
    </source>
</evidence>
<dbReference type="SUPFAM" id="SSF55729">
    <property type="entry name" value="Acyl-CoA N-acyltransferases (Nat)"/>
    <property type="match status" value="1"/>
</dbReference>
<feature type="domain" description="N-acetyltransferase" evidence="5">
    <location>
        <begin position="35"/>
        <end position="186"/>
    </location>
</feature>
<evidence type="ECO:0000313" key="6">
    <source>
        <dbReference type="EMBL" id="ORZ35985.1"/>
    </source>
</evidence>
<proteinExistence type="inferred from homology"/>
<keyword evidence="7" id="KW-1185">Reference proteome</keyword>
<dbReference type="GO" id="GO:0031417">
    <property type="term" value="C:NatC complex"/>
    <property type="evidence" value="ECO:0007669"/>
    <property type="project" value="TreeGrafter"/>
</dbReference>
<sequence>MDPQSAASPPTATKPAIPSRADQPGTDSLPPTPLLSYEPYEGEQHLPEIMDMIEGELSEPYSIYTYRFFVHAWPDLTILCRDKNDASKLVGVIVCKIDPHKHWRRGYIGMLAVNRTYRKQGIGRELVRRAIVRMVEHDCDEVVLEADATNTAALRLYESLGFLRDKRLARYYVSGNDAFRLKLWLKPDFMDGR</sequence>
<accession>A0A1Y2HN16</accession>
<dbReference type="Gene3D" id="3.40.630.30">
    <property type="match status" value="1"/>
</dbReference>
<evidence type="ECO:0000256" key="1">
    <source>
        <dbReference type="ARBA" id="ARBA00022679"/>
    </source>
</evidence>
<name>A0A1Y2HN16_9FUNG</name>
<dbReference type="CDD" id="cd04301">
    <property type="entry name" value="NAT_SF"/>
    <property type="match status" value="1"/>
</dbReference>
<gene>
    <name evidence="6" type="ORF">BCR44DRAFT_80278</name>
</gene>
<evidence type="ECO:0000256" key="3">
    <source>
        <dbReference type="ARBA" id="ARBA00024025"/>
    </source>
</evidence>
<evidence type="ECO:0000259" key="5">
    <source>
        <dbReference type="PROSITE" id="PS51186"/>
    </source>
</evidence>
<dbReference type="Pfam" id="PF00583">
    <property type="entry name" value="Acetyltransf_1"/>
    <property type="match status" value="1"/>
</dbReference>
<dbReference type="EMBL" id="MCFL01000019">
    <property type="protein sequence ID" value="ORZ35985.1"/>
    <property type="molecule type" value="Genomic_DNA"/>
</dbReference>
<feature type="region of interest" description="Disordered" evidence="4">
    <location>
        <begin position="1"/>
        <end position="37"/>
    </location>
</feature>
<comment type="similarity">
    <text evidence="3">Belongs to the acetyltransferase family. MAK3 subfamily.</text>
</comment>
<dbReference type="PROSITE" id="PS51186">
    <property type="entry name" value="GNAT"/>
    <property type="match status" value="1"/>
</dbReference>
<dbReference type="AlphaFoldDB" id="A0A1Y2HN16"/>
<dbReference type="InterPro" id="IPR000182">
    <property type="entry name" value="GNAT_dom"/>
</dbReference>
<keyword evidence="2 6" id="KW-0012">Acyltransferase</keyword>
<organism evidence="6 7">
    <name type="scientific">Catenaria anguillulae PL171</name>
    <dbReference type="NCBI Taxonomy" id="765915"/>
    <lineage>
        <taxon>Eukaryota</taxon>
        <taxon>Fungi</taxon>
        <taxon>Fungi incertae sedis</taxon>
        <taxon>Blastocladiomycota</taxon>
        <taxon>Blastocladiomycetes</taxon>
        <taxon>Blastocladiales</taxon>
        <taxon>Catenariaceae</taxon>
        <taxon>Catenaria</taxon>
    </lineage>
</organism>
<reference evidence="6 7" key="1">
    <citation type="submission" date="2016-07" db="EMBL/GenBank/DDBJ databases">
        <title>Pervasive Adenine N6-methylation of Active Genes in Fungi.</title>
        <authorList>
            <consortium name="DOE Joint Genome Institute"/>
            <person name="Mondo S.J."/>
            <person name="Dannebaum R.O."/>
            <person name="Kuo R.C."/>
            <person name="Labutti K."/>
            <person name="Haridas S."/>
            <person name="Kuo A."/>
            <person name="Salamov A."/>
            <person name="Ahrendt S.R."/>
            <person name="Lipzen A."/>
            <person name="Sullivan W."/>
            <person name="Andreopoulos W.B."/>
            <person name="Clum A."/>
            <person name="Lindquist E."/>
            <person name="Daum C."/>
            <person name="Ramamoorthy G.K."/>
            <person name="Gryganskyi A."/>
            <person name="Culley D."/>
            <person name="Magnuson J.K."/>
            <person name="James T.Y."/>
            <person name="O'Malley M.A."/>
            <person name="Stajich J.E."/>
            <person name="Spatafora J.W."/>
            <person name="Visel A."/>
            <person name="Grigoriev I.V."/>
        </authorList>
    </citation>
    <scope>NUCLEOTIDE SEQUENCE [LARGE SCALE GENOMIC DNA]</scope>
    <source>
        <strain evidence="6 7">PL171</strain>
    </source>
</reference>
<dbReference type="PANTHER" id="PTHR45896:SF1">
    <property type="entry name" value="N-ALPHA-ACETYLTRANSFERASE 30"/>
    <property type="match status" value="1"/>
</dbReference>
<protein>
    <submittedName>
        <fullName evidence="6">Acyl-CoA N-acyltransferase</fullName>
    </submittedName>
</protein>
<dbReference type="InterPro" id="IPR044542">
    <property type="entry name" value="NAA30-like"/>
</dbReference>
<dbReference type="Proteomes" id="UP000193411">
    <property type="component" value="Unassembled WGS sequence"/>
</dbReference>
<dbReference type="STRING" id="765915.A0A1Y2HN16"/>
<comment type="caution">
    <text evidence="6">The sequence shown here is derived from an EMBL/GenBank/DDBJ whole genome shotgun (WGS) entry which is preliminary data.</text>
</comment>
<feature type="compositionally biased region" description="Low complexity" evidence="4">
    <location>
        <begin position="1"/>
        <end position="19"/>
    </location>
</feature>
<dbReference type="InterPro" id="IPR016181">
    <property type="entry name" value="Acyl_CoA_acyltransferase"/>
</dbReference>
<dbReference type="GO" id="GO:0004596">
    <property type="term" value="F:protein-N-terminal amino-acid acetyltransferase activity"/>
    <property type="evidence" value="ECO:0007669"/>
    <property type="project" value="InterPro"/>
</dbReference>
<evidence type="ECO:0000313" key="7">
    <source>
        <dbReference type="Proteomes" id="UP000193411"/>
    </source>
</evidence>